<organism evidence="3 4">
    <name type="scientific">Lates japonicus</name>
    <name type="common">Japanese lates</name>
    <dbReference type="NCBI Taxonomy" id="270547"/>
    <lineage>
        <taxon>Eukaryota</taxon>
        <taxon>Metazoa</taxon>
        <taxon>Chordata</taxon>
        <taxon>Craniata</taxon>
        <taxon>Vertebrata</taxon>
        <taxon>Euteleostomi</taxon>
        <taxon>Actinopterygii</taxon>
        <taxon>Neopterygii</taxon>
        <taxon>Teleostei</taxon>
        <taxon>Neoteleostei</taxon>
        <taxon>Acanthomorphata</taxon>
        <taxon>Carangaria</taxon>
        <taxon>Carangaria incertae sedis</taxon>
        <taxon>Centropomidae</taxon>
        <taxon>Lates</taxon>
    </lineage>
</organism>
<evidence type="ECO:0000313" key="4">
    <source>
        <dbReference type="Proteomes" id="UP001279410"/>
    </source>
</evidence>
<dbReference type="Proteomes" id="UP001279410">
    <property type="component" value="Unassembled WGS sequence"/>
</dbReference>
<feature type="region of interest" description="Disordered" evidence="1">
    <location>
        <begin position="45"/>
        <end position="78"/>
    </location>
</feature>
<proteinExistence type="predicted"/>
<dbReference type="Pfam" id="PF26094">
    <property type="entry name" value="HTH_TSHZ3"/>
    <property type="match status" value="1"/>
</dbReference>
<feature type="domain" description="Teashirt homolog 1-3-like homeodomain" evidence="2">
    <location>
        <begin position="130"/>
        <end position="154"/>
    </location>
</feature>
<comment type="caution">
    <text evidence="3">The sequence shown here is derived from an EMBL/GenBank/DDBJ whole genome shotgun (WGS) entry which is preliminary data.</text>
</comment>
<dbReference type="AlphaFoldDB" id="A0AAD3RNV7"/>
<dbReference type="EMBL" id="BRZM01002849">
    <property type="protein sequence ID" value="GLD75301.1"/>
    <property type="molecule type" value="Genomic_DNA"/>
</dbReference>
<reference evidence="3" key="1">
    <citation type="submission" date="2022-08" db="EMBL/GenBank/DDBJ databases">
        <title>Genome sequencing of akame (Lates japonicus).</title>
        <authorList>
            <person name="Hashiguchi Y."/>
            <person name="Takahashi H."/>
        </authorList>
    </citation>
    <scope>NUCLEOTIDE SEQUENCE</scope>
    <source>
        <strain evidence="3">Kochi</strain>
    </source>
</reference>
<evidence type="ECO:0000313" key="3">
    <source>
        <dbReference type="EMBL" id="GLD75301.1"/>
    </source>
</evidence>
<protein>
    <submittedName>
        <fullName evidence="3">Teashirt homolog 3-like protein</fullName>
    </submittedName>
</protein>
<keyword evidence="4" id="KW-1185">Reference proteome</keyword>
<evidence type="ECO:0000256" key="1">
    <source>
        <dbReference type="SAM" id="MobiDB-lite"/>
    </source>
</evidence>
<sequence length="227" mass="24654">METQKKVTEKVAKVEAKVKQMSLKRRQHLSRVVVKLESHIGRLTHLGNGGAVTPANSDRGSHSDRASRQQNPRRERQQSNCFASLDAYCRIIAFSSRTALYQPSKVLFSPVSTSSLGRHLREVALMTSAAGKIHVSRFTGLSTVTISHWLANIRLTAYVCHLEAHLGFRLGVPNEAVPRADIPGTPTLSLRSLGLGPSLSTITKMTAVVMGRCAAASSVSVKFATKP</sequence>
<gene>
    <name evidence="3" type="ORF">AKAME5_002663500</name>
</gene>
<accession>A0AAD3RNV7</accession>
<name>A0AAD3RNV7_LATJO</name>
<dbReference type="InterPro" id="IPR058631">
    <property type="entry name" value="TSHZ1-3_homeodomain"/>
</dbReference>
<feature type="compositionally biased region" description="Basic and acidic residues" evidence="1">
    <location>
        <begin position="59"/>
        <end position="77"/>
    </location>
</feature>
<evidence type="ECO:0000259" key="2">
    <source>
        <dbReference type="Pfam" id="PF26094"/>
    </source>
</evidence>